<feature type="binding site" evidence="8">
    <location>
        <position position="121"/>
    </location>
    <ligand>
        <name>tRNA</name>
        <dbReference type="ChEBI" id="CHEBI:17843"/>
    </ligand>
</feature>
<dbReference type="PROSITE" id="PS01196">
    <property type="entry name" value="PEPT_TRNA_HYDROL_2"/>
    <property type="match status" value="1"/>
</dbReference>
<dbReference type="GO" id="GO:0005737">
    <property type="term" value="C:cytoplasm"/>
    <property type="evidence" value="ECO:0007669"/>
    <property type="project" value="UniProtKB-SubCell"/>
</dbReference>
<comment type="subcellular location">
    <subcellularLocation>
        <location evidence="8">Cytoplasm</location>
    </subcellularLocation>
</comment>
<proteinExistence type="inferred from homology"/>
<dbReference type="PANTHER" id="PTHR17224:SF1">
    <property type="entry name" value="PEPTIDYL-TRNA HYDROLASE"/>
    <property type="match status" value="1"/>
</dbReference>
<comment type="similarity">
    <text evidence="5 8 10">Belongs to the PTH family.</text>
</comment>
<feature type="binding site" evidence="8">
    <location>
        <position position="23"/>
    </location>
    <ligand>
        <name>tRNA</name>
        <dbReference type="ChEBI" id="CHEBI:17843"/>
    </ligand>
</feature>
<dbReference type="CDD" id="cd00462">
    <property type="entry name" value="PTH"/>
    <property type="match status" value="1"/>
</dbReference>
<keyword evidence="8" id="KW-0963">Cytoplasm</keyword>
<sequence>MNSQVSTSSDLVVVGLGNPGPEYERTRHNIGWLCVEAFGERLGIDLTRRRWRSRVGSGLAAGRRVWLLEPQTFMNMSGRAVKEAVRDLEVPLESLWVVHDEMDLPLCRLRIRVGGSDAGHNGIRSIVAALGSEEFVRFRVGVGKQPAPGSSVGARHVLGRFSKVEADALDAVVRGVGCALEAALQQSLTRAMELYNRSGSLGCEEIP</sequence>
<dbReference type="GO" id="GO:0072344">
    <property type="term" value="P:rescue of stalled ribosome"/>
    <property type="evidence" value="ECO:0007669"/>
    <property type="project" value="UniProtKB-UniRule"/>
</dbReference>
<reference evidence="11" key="1">
    <citation type="submission" date="2020-10" db="EMBL/GenBank/DDBJ databases">
        <title>Ca. Dormibacterota MAGs.</title>
        <authorList>
            <person name="Montgomery K."/>
        </authorList>
    </citation>
    <scope>NUCLEOTIDE SEQUENCE [LARGE SCALE GENOMIC DNA]</scope>
    <source>
        <strain evidence="11">SC8812_S17_10</strain>
    </source>
</reference>
<dbReference type="InterPro" id="IPR018171">
    <property type="entry name" value="Pept_tRNA_hydro_CS"/>
</dbReference>
<dbReference type="InterPro" id="IPR001328">
    <property type="entry name" value="Pept_tRNA_hydro"/>
</dbReference>
<feature type="binding site" evidence="8">
    <location>
        <position position="75"/>
    </location>
    <ligand>
        <name>tRNA</name>
        <dbReference type="ChEBI" id="CHEBI:17843"/>
    </ligand>
</feature>
<accession>A0A934N7Y3</accession>
<dbReference type="HAMAP" id="MF_00083">
    <property type="entry name" value="Pept_tRNA_hydro_bact"/>
    <property type="match status" value="1"/>
</dbReference>
<dbReference type="GO" id="GO:0006515">
    <property type="term" value="P:protein quality control for misfolded or incompletely synthesized proteins"/>
    <property type="evidence" value="ECO:0007669"/>
    <property type="project" value="UniProtKB-UniRule"/>
</dbReference>
<dbReference type="Gene3D" id="3.40.50.1470">
    <property type="entry name" value="Peptidyl-tRNA hydrolase"/>
    <property type="match status" value="1"/>
</dbReference>
<feature type="binding site" evidence="8">
    <location>
        <position position="73"/>
    </location>
    <ligand>
        <name>tRNA</name>
        <dbReference type="ChEBI" id="CHEBI:17843"/>
    </ligand>
</feature>
<dbReference type="Proteomes" id="UP000612893">
    <property type="component" value="Unassembled WGS sequence"/>
</dbReference>
<evidence type="ECO:0000256" key="9">
    <source>
        <dbReference type="RuleBase" id="RU000673"/>
    </source>
</evidence>
<dbReference type="NCBIfam" id="TIGR00447">
    <property type="entry name" value="pth"/>
    <property type="match status" value="1"/>
</dbReference>
<comment type="caution">
    <text evidence="11">The sequence shown here is derived from an EMBL/GenBank/DDBJ whole genome shotgun (WGS) entry which is preliminary data.</text>
</comment>
<evidence type="ECO:0000256" key="6">
    <source>
        <dbReference type="ARBA" id="ARBA00048707"/>
    </source>
</evidence>
<dbReference type="GO" id="GO:0004045">
    <property type="term" value="F:peptidyl-tRNA hydrolase activity"/>
    <property type="evidence" value="ECO:0007669"/>
    <property type="project" value="UniProtKB-UniRule"/>
</dbReference>
<keyword evidence="4 8" id="KW-0694">RNA-binding</keyword>
<dbReference type="FunFam" id="3.40.50.1470:FF:000001">
    <property type="entry name" value="Peptidyl-tRNA hydrolase"/>
    <property type="match status" value="1"/>
</dbReference>
<evidence type="ECO:0000313" key="12">
    <source>
        <dbReference type="Proteomes" id="UP000612893"/>
    </source>
</evidence>
<dbReference type="PANTHER" id="PTHR17224">
    <property type="entry name" value="PEPTIDYL-TRNA HYDROLASE"/>
    <property type="match status" value="1"/>
</dbReference>
<dbReference type="InterPro" id="IPR036416">
    <property type="entry name" value="Pept_tRNA_hydro_sf"/>
</dbReference>
<dbReference type="AlphaFoldDB" id="A0A934N7Y3"/>
<evidence type="ECO:0000256" key="2">
    <source>
        <dbReference type="ARBA" id="ARBA00022555"/>
    </source>
</evidence>
<comment type="function">
    <text evidence="8">Hydrolyzes ribosome-free peptidyl-tRNAs (with 1 or more amino acids incorporated), which drop off the ribosome during protein synthesis, or as a result of ribosome stalling.</text>
</comment>
<keyword evidence="12" id="KW-1185">Reference proteome</keyword>
<protein>
    <recommendedName>
        <fullName evidence="7 8">Peptidyl-tRNA hydrolase</fullName>
        <shortName evidence="8">Pth</shortName>
        <ecNumber evidence="1 8">3.1.1.29</ecNumber>
    </recommendedName>
</protein>
<evidence type="ECO:0000256" key="5">
    <source>
        <dbReference type="ARBA" id="ARBA00038063"/>
    </source>
</evidence>
<organism evidence="11 12">
    <name type="scientific">Candidatus Nephthysia bennettiae</name>
    <dbReference type="NCBI Taxonomy" id="3127016"/>
    <lineage>
        <taxon>Bacteria</taxon>
        <taxon>Bacillati</taxon>
        <taxon>Candidatus Dormiibacterota</taxon>
        <taxon>Candidatus Dormibacteria</taxon>
        <taxon>Candidatus Dormibacterales</taxon>
        <taxon>Candidatus Dormibacteraceae</taxon>
        <taxon>Candidatus Nephthysia</taxon>
    </lineage>
</organism>
<keyword evidence="2 8" id="KW-0820">tRNA-binding</keyword>
<name>A0A934N7Y3_9BACT</name>
<dbReference type="EMBL" id="JAEKNR010000032">
    <property type="protein sequence ID" value="MBJ7597019.1"/>
    <property type="molecule type" value="Genomic_DNA"/>
</dbReference>
<evidence type="ECO:0000256" key="3">
    <source>
        <dbReference type="ARBA" id="ARBA00022801"/>
    </source>
</evidence>
<feature type="active site" description="Proton acceptor" evidence="8">
    <location>
        <position position="28"/>
    </location>
</feature>
<comment type="function">
    <text evidence="8">Catalyzes the release of premature peptidyl moieties from peptidyl-tRNA molecules trapped in stalled 50S ribosomal subunits, and thus maintains levels of free tRNAs and 50S ribosomes.</text>
</comment>
<gene>
    <name evidence="8" type="primary">pth</name>
    <name evidence="11" type="ORF">JF922_02880</name>
</gene>
<evidence type="ECO:0000256" key="8">
    <source>
        <dbReference type="HAMAP-Rule" id="MF_00083"/>
    </source>
</evidence>
<comment type="catalytic activity">
    <reaction evidence="6 8 9">
        <text>an N-acyl-L-alpha-aminoacyl-tRNA + H2O = an N-acyl-L-amino acid + a tRNA + H(+)</text>
        <dbReference type="Rhea" id="RHEA:54448"/>
        <dbReference type="Rhea" id="RHEA-COMP:10123"/>
        <dbReference type="Rhea" id="RHEA-COMP:13883"/>
        <dbReference type="ChEBI" id="CHEBI:15377"/>
        <dbReference type="ChEBI" id="CHEBI:15378"/>
        <dbReference type="ChEBI" id="CHEBI:59874"/>
        <dbReference type="ChEBI" id="CHEBI:78442"/>
        <dbReference type="ChEBI" id="CHEBI:138191"/>
        <dbReference type="EC" id="3.1.1.29"/>
    </reaction>
</comment>
<evidence type="ECO:0000256" key="4">
    <source>
        <dbReference type="ARBA" id="ARBA00022884"/>
    </source>
</evidence>
<comment type="subunit">
    <text evidence="8">Monomer.</text>
</comment>
<evidence type="ECO:0000256" key="1">
    <source>
        <dbReference type="ARBA" id="ARBA00013260"/>
    </source>
</evidence>
<keyword evidence="3 8" id="KW-0378">Hydrolase</keyword>
<evidence type="ECO:0000313" key="11">
    <source>
        <dbReference type="EMBL" id="MBJ7597019.1"/>
    </source>
</evidence>
<feature type="site" description="Discriminates between blocked and unblocked aminoacyl-tRNA" evidence="8">
    <location>
        <position position="18"/>
    </location>
</feature>
<dbReference type="SUPFAM" id="SSF53178">
    <property type="entry name" value="Peptidyl-tRNA hydrolase-like"/>
    <property type="match status" value="1"/>
</dbReference>
<dbReference type="Pfam" id="PF01195">
    <property type="entry name" value="Pept_tRNA_hydro"/>
    <property type="match status" value="1"/>
</dbReference>
<dbReference type="GO" id="GO:0000049">
    <property type="term" value="F:tRNA binding"/>
    <property type="evidence" value="ECO:0007669"/>
    <property type="project" value="UniProtKB-UniRule"/>
</dbReference>
<dbReference type="PROSITE" id="PS01195">
    <property type="entry name" value="PEPT_TRNA_HYDROL_1"/>
    <property type="match status" value="1"/>
</dbReference>
<feature type="site" description="Stabilizes the basic form of H active site to accept a proton" evidence="8">
    <location>
        <position position="100"/>
    </location>
</feature>
<evidence type="ECO:0000256" key="10">
    <source>
        <dbReference type="RuleBase" id="RU004320"/>
    </source>
</evidence>
<dbReference type="EC" id="3.1.1.29" evidence="1 8"/>
<evidence type="ECO:0000256" key="7">
    <source>
        <dbReference type="ARBA" id="ARBA00050038"/>
    </source>
</evidence>